<sequence>MMQIRGSKSSDTSPKSNKCSAKKAKEVVKHPYELYKPKQGEGSWVTKEILDAHDAVIIKGRFNTMEGYRATLVMLSDSFFRMQYKPEYKVIFRRLGLENYFSLQPWGVDIQRSWELLTSIDDDGVALLTDLDGNRVKVTITEELIQEALKLNKGEKDLDQMHSAKEREEVFVNIQGQSYTFQSMVCQDVVAPLRIHMQHFKLLKPERHTKPDAKLAHPYTKAHTANTGLSYNFIKSILNDIKQLKKGANFQRNYHLAGGHMLTRIAYHALGIIDELPPVITASASSLMWPGNLDSVPSQPERQLSGRQEMYEESEDGNEDDNDEENEDGEDQEGNNEGIGKSMSEGEMEPLSSLSNAILSKDPSLDEIYKFEEIMRLERAYYIARKKRKGNEGLMNLESASKEKRTKQKEDPQFIEKLDRDTDDPQEQLQVKKNEELSSARPSSQSKEQEGEPPNVKGDKMNHPQGDAAENKENFKEDQSAIGTDRAGNEVTSDQDRKYTIELLHFFSNVTSQGTPQIKACLGLTGQSGSGTHAEALLETKNDEELSFAPVASPQRSQETMQIAKEVSKEKGSEEGKEGCSKDQQRTEEPIGVEGDQQQIHSEQEERVDDVKTLCVFQSSANASDSDTSTAMERKVPLKEWVRGRALTFTQTPQEIAKASTEEKKEEWKTKKEAEELQIKPDGWEKMYEKEKTEARTVVSTPQTGEVQVLLEKGETSAPSGENPSAQSDERALDKGSMEQSISCETGLGTLSISQIPSQGISSCMLDLPVDTLQMVTISTNDCEEMLDNIVGLLQRYKTKTKVFKKYSAMLAAQEQLTERLRVEKEDLAAKYRAMVDSLSVAEAQLEELQAKYQEEEKQRQLYQLNFNKLVTVHYATLERLENANKVLDQLAHYPLSFVTNKEAEESAAVRSLREHSIELANLLDTERMMRSTLASAFKQKEQEMQRKIDSLEEELLVKKLKLQSEQSCRAFQLGQEKSKEEKVKNFSIDLNLLDSGEASTTRVELQPIYISSEGSRKEEM</sequence>
<feature type="compositionally biased region" description="Polar residues" evidence="2">
    <location>
        <begin position="1"/>
        <end position="19"/>
    </location>
</feature>
<evidence type="ECO:0000313" key="4">
    <source>
        <dbReference type="Proteomes" id="UP000886520"/>
    </source>
</evidence>
<feature type="region of interest" description="Disordered" evidence="2">
    <location>
        <begin position="714"/>
        <end position="739"/>
    </location>
</feature>
<dbReference type="AlphaFoldDB" id="A0A9D4Z5A6"/>
<dbReference type="Proteomes" id="UP000886520">
    <property type="component" value="Chromosome 24"/>
</dbReference>
<organism evidence="3 4">
    <name type="scientific">Adiantum capillus-veneris</name>
    <name type="common">Maidenhair fern</name>
    <dbReference type="NCBI Taxonomy" id="13818"/>
    <lineage>
        <taxon>Eukaryota</taxon>
        <taxon>Viridiplantae</taxon>
        <taxon>Streptophyta</taxon>
        <taxon>Embryophyta</taxon>
        <taxon>Tracheophyta</taxon>
        <taxon>Polypodiopsida</taxon>
        <taxon>Polypodiidae</taxon>
        <taxon>Polypodiales</taxon>
        <taxon>Pteridineae</taxon>
        <taxon>Pteridaceae</taxon>
        <taxon>Vittarioideae</taxon>
        <taxon>Adiantum</taxon>
    </lineage>
</organism>
<name>A0A9D4Z5A6_ADICA</name>
<feature type="region of interest" description="Disordered" evidence="2">
    <location>
        <begin position="547"/>
        <end position="609"/>
    </location>
</feature>
<feature type="region of interest" description="Disordered" evidence="2">
    <location>
        <begin position="1"/>
        <end position="24"/>
    </location>
</feature>
<protein>
    <submittedName>
        <fullName evidence="3">Uncharacterized protein</fullName>
    </submittedName>
</protein>
<proteinExistence type="predicted"/>
<feature type="compositionally biased region" description="Basic and acidic residues" evidence="2">
    <location>
        <begin position="566"/>
        <end position="589"/>
    </location>
</feature>
<feature type="compositionally biased region" description="Basic and acidic residues" evidence="2">
    <location>
        <begin position="660"/>
        <end position="675"/>
    </location>
</feature>
<evidence type="ECO:0000313" key="3">
    <source>
        <dbReference type="EMBL" id="KAI5060296.1"/>
    </source>
</evidence>
<feature type="compositionally biased region" description="Polar residues" evidence="2">
    <location>
        <begin position="717"/>
        <end position="727"/>
    </location>
</feature>
<reference evidence="3" key="1">
    <citation type="submission" date="2021-01" db="EMBL/GenBank/DDBJ databases">
        <title>Adiantum capillus-veneris genome.</title>
        <authorList>
            <person name="Fang Y."/>
            <person name="Liao Q."/>
        </authorList>
    </citation>
    <scope>NUCLEOTIDE SEQUENCE</scope>
    <source>
        <strain evidence="3">H3</strain>
        <tissue evidence="3">Leaf</tissue>
    </source>
</reference>
<dbReference type="EMBL" id="JABFUD020000024">
    <property type="protein sequence ID" value="KAI5060296.1"/>
    <property type="molecule type" value="Genomic_DNA"/>
</dbReference>
<feature type="compositionally biased region" description="Acidic residues" evidence="2">
    <location>
        <begin position="311"/>
        <end position="334"/>
    </location>
</feature>
<evidence type="ECO:0000256" key="2">
    <source>
        <dbReference type="SAM" id="MobiDB-lite"/>
    </source>
</evidence>
<gene>
    <name evidence="3" type="ORF">GOP47_0024716</name>
</gene>
<feature type="compositionally biased region" description="Basic and acidic residues" evidence="2">
    <location>
        <begin position="400"/>
        <end position="420"/>
    </location>
</feature>
<feature type="compositionally biased region" description="Polar residues" evidence="2">
    <location>
        <begin position="295"/>
        <end position="306"/>
    </location>
</feature>
<keyword evidence="1" id="KW-0175">Coiled coil</keyword>
<feature type="coiled-coil region" evidence="1">
    <location>
        <begin position="811"/>
        <end position="866"/>
    </location>
</feature>
<feature type="region of interest" description="Disordered" evidence="2">
    <location>
        <begin position="652"/>
        <end position="675"/>
    </location>
</feature>
<keyword evidence="4" id="KW-1185">Reference proteome</keyword>
<evidence type="ECO:0000256" key="1">
    <source>
        <dbReference type="SAM" id="Coils"/>
    </source>
</evidence>
<comment type="caution">
    <text evidence="3">The sequence shown here is derived from an EMBL/GenBank/DDBJ whole genome shotgun (WGS) entry which is preliminary data.</text>
</comment>
<feature type="compositionally biased region" description="Basic and acidic residues" evidence="2">
    <location>
        <begin position="728"/>
        <end position="737"/>
    </location>
</feature>
<feature type="region of interest" description="Disordered" evidence="2">
    <location>
        <begin position="291"/>
        <end position="352"/>
    </location>
</feature>
<accession>A0A9D4Z5A6</accession>
<feature type="compositionally biased region" description="Basic and acidic residues" evidence="2">
    <location>
        <begin position="469"/>
        <end position="479"/>
    </location>
</feature>
<feature type="coiled-coil region" evidence="1">
    <location>
        <begin position="935"/>
        <end position="962"/>
    </location>
</feature>
<feature type="region of interest" description="Disordered" evidence="2">
    <location>
        <begin position="385"/>
        <end position="493"/>
    </location>
</feature>